<feature type="domain" description="Peptidase S53" evidence="6">
    <location>
        <begin position="89"/>
        <end position="468"/>
    </location>
</feature>
<organism evidence="7 8">
    <name type="scientific">Streptacidiphilus cavernicola</name>
    <dbReference type="NCBI Taxonomy" id="3342716"/>
    <lineage>
        <taxon>Bacteria</taxon>
        <taxon>Bacillati</taxon>
        <taxon>Actinomycetota</taxon>
        <taxon>Actinomycetes</taxon>
        <taxon>Kitasatosporales</taxon>
        <taxon>Streptomycetaceae</taxon>
        <taxon>Streptacidiphilus</taxon>
    </lineage>
</organism>
<evidence type="ECO:0000256" key="4">
    <source>
        <dbReference type="PROSITE-ProRule" id="PRU01240"/>
    </source>
</evidence>
<proteinExistence type="inferred from homology"/>
<reference evidence="7 8" key="1">
    <citation type="submission" date="2024-09" db="EMBL/GenBank/DDBJ databases">
        <authorList>
            <person name="Lee S.D."/>
        </authorList>
    </citation>
    <scope>NUCLEOTIDE SEQUENCE [LARGE SCALE GENOMIC DNA]</scope>
    <source>
        <strain evidence="7 8">N8-3</strain>
    </source>
</reference>
<keyword evidence="5" id="KW-0732">Signal</keyword>
<evidence type="ECO:0000259" key="6">
    <source>
        <dbReference type="PROSITE" id="PS51695"/>
    </source>
</evidence>
<dbReference type="PROSITE" id="PS51318">
    <property type="entry name" value="TAT"/>
    <property type="match status" value="1"/>
</dbReference>
<evidence type="ECO:0000313" key="7">
    <source>
        <dbReference type="EMBL" id="MFC1420035.1"/>
    </source>
</evidence>
<comment type="similarity">
    <text evidence="4">Belongs to the peptidase S8 family.</text>
</comment>
<comment type="caution">
    <text evidence="7">The sequence shown here is derived from an EMBL/GenBank/DDBJ whole genome shotgun (WGS) entry which is preliminary data.</text>
</comment>
<name>A0ABV6W210_9ACTN</name>
<dbReference type="PANTHER" id="PTHR14218">
    <property type="entry name" value="PROTEASE S8 TRIPEPTIDYL PEPTIDASE I CLN2"/>
    <property type="match status" value="1"/>
</dbReference>
<dbReference type="InterPro" id="IPR023828">
    <property type="entry name" value="Peptidase_S8_Ser-AS"/>
</dbReference>
<dbReference type="SUPFAM" id="SSF52743">
    <property type="entry name" value="Subtilisin-like"/>
    <property type="match status" value="1"/>
</dbReference>
<dbReference type="PROSITE" id="PS51892">
    <property type="entry name" value="SUBTILASE"/>
    <property type="match status" value="1"/>
</dbReference>
<dbReference type="Pfam" id="PF00082">
    <property type="entry name" value="Peptidase_S8"/>
    <property type="match status" value="1"/>
</dbReference>
<dbReference type="PROSITE" id="PS00138">
    <property type="entry name" value="SUBTILASE_SER"/>
    <property type="match status" value="1"/>
</dbReference>
<dbReference type="InterPro" id="IPR006311">
    <property type="entry name" value="TAT_signal"/>
</dbReference>
<evidence type="ECO:0000313" key="8">
    <source>
        <dbReference type="Proteomes" id="UP001592531"/>
    </source>
</evidence>
<accession>A0ABV6W210</accession>
<keyword evidence="1" id="KW-0645">Protease</keyword>
<dbReference type="EMBL" id="JBHFAB010000022">
    <property type="protein sequence ID" value="MFC1420035.1"/>
    <property type="molecule type" value="Genomic_DNA"/>
</dbReference>
<feature type="chain" id="PRO_5047145198" evidence="5">
    <location>
        <begin position="38"/>
        <end position="469"/>
    </location>
</feature>
<dbReference type="InterPro" id="IPR000209">
    <property type="entry name" value="Peptidase_S8/S53_dom"/>
</dbReference>
<evidence type="ECO:0000256" key="5">
    <source>
        <dbReference type="SAM" id="SignalP"/>
    </source>
</evidence>
<dbReference type="PANTHER" id="PTHR14218:SF15">
    <property type="entry name" value="TRIPEPTIDYL-PEPTIDASE 1"/>
    <property type="match status" value="1"/>
</dbReference>
<evidence type="ECO:0000256" key="3">
    <source>
        <dbReference type="ARBA" id="ARBA00022825"/>
    </source>
</evidence>
<keyword evidence="3" id="KW-0720">Serine protease</keyword>
<evidence type="ECO:0000256" key="2">
    <source>
        <dbReference type="ARBA" id="ARBA00022801"/>
    </source>
</evidence>
<feature type="signal peptide" evidence="5">
    <location>
        <begin position="1"/>
        <end position="37"/>
    </location>
</feature>
<gene>
    <name evidence="7" type="ORF">ACEZDE_25850</name>
</gene>
<dbReference type="InterPro" id="IPR050819">
    <property type="entry name" value="Tripeptidyl-peptidase_I"/>
</dbReference>
<keyword evidence="2" id="KW-0378">Hydrolase</keyword>
<evidence type="ECO:0000256" key="1">
    <source>
        <dbReference type="ARBA" id="ARBA00022670"/>
    </source>
</evidence>
<dbReference type="InterPro" id="IPR036852">
    <property type="entry name" value="Peptidase_S8/S53_dom_sf"/>
</dbReference>
<dbReference type="RefSeq" id="WP_380540477.1">
    <property type="nucleotide sequence ID" value="NZ_JBHFAB010000022.1"/>
</dbReference>
<dbReference type="CDD" id="cd04056">
    <property type="entry name" value="Peptidases_S53"/>
    <property type="match status" value="1"/>
</dbReference>
<keyword evidence="8" id="KW-1185">Reference proteome</keyword>
<dbReference type="Proteomes" id="UP001592531">
    <property type="component" value="Unassembled WGS sequence"/>
</dbReference>
<protein>
    <submittedName>
        <fullName evidence="7">S8 family serine peptidase</fullName>
    </submittedName>
</protein>
<dbReference type="InterPro" id="IPR030400">
    <property type="entry name" value="Sedolisin_dom"/>
</dbReference>
<dbReference type="Gene3D" id="3.40.50.200">
    <property type="entry name" value="Peptidase S8/S53 domain"/>
    <property type="match status" value="1"/>
</dbReference>
<dbReference type="PROSITE" id="PS51695">
    <property type="entry name" value="SEDOLISIN"/>
    <property type="match status" value="1"/>
</dbReference>
<comment type="caution">
    <text evidence="4">Lacks conserved residue(s) required for the propagation of feature annotation.</text>
</comment>
<sequence length="469" mass="48455">MSRIPTTPGARRTARTARTAVAALTAGATALVLASAAAPGGAAVATGSSAGRSAVRADVRPAVAGPRMARVLTAPITTAQCVATYAIHCYSPLQYRTAYNLSPLYSRGITGRGRTIVIVDSYGSPTIQNDLQVFDKQWGLPDTKVDVVKYGNVPPFDPSNSDMTGWAGETTLDVEYAHSIAPGAKIVLVETPVSETEGTTGLPEMMNAEQSLINKGVGDVISQSFGATENTFPGFDQGNTSSLTNLRYAFKDAYAHGVTVLAASGDNGATDAQANGVDLYDQRVDSWPSSDPLVTSVGGTELNLDQQGNRLSPDTVWNDGYGAGGGGVSGVFSRPWYQNGVRKVVGAHRGTPDISMSAAVDGAAWTYQSYDPAHVGWGLVGGTSEATPIFSGIVALADQLAGHRLGLINPALYGLSYLPSRLSGEVDVTTGDNSYGGVTGYTAGKGYDLASGLGTIDGNAFVHALAFTG</sequence>